<evidence type="ECO:0000256" key="2">
    <source>
        <dbReference type="SAM" id="Phobius"/>
    </source>
</evidence>
<proteinExistence type="predicted"/>
<accession>A0A7C0Z921</accession>
<comment type="caution">
    <text evidence="3">The sequence shown here is derived from an EMBL/GenBank/DDBJ whole genome shotgun (WGS) entry which is preliminary data.</text>
</comment>
<dbReference type="EMBL" id="DQWE01000079">
    <property type="protein sequence ID" value="HDI82510.1"/>
    <property type="molecule type" value="Genomic_DNA"/>
</dbReference>
<protein>
    <recommendedName>
        <fullName evidence="4">Single cache domain-containing protein</fullName>
    </recommendedName>
</protein>
<name>A0A7C0Z921_UNCW3</name>
<evidence type="ECO:0000256" key="1">
    <source>
        <dbReference type="SAM" id="Coils"/>
    </source>
</evidence>
<dbReference type="Proteomes" id="UP000885847">
    <property type="component" value="Unassembled WGS sequence"/>
</dbReference>
<organism evidence="3">
    <name type="scientific">candidate division WOR-3 bacterium</name>
    <dbReference type="NCBI Taxonomy" id="2052148"/>
    <lineage>
        <taxon>Bacteria</taxon>
        <taxon>Bacteria division WOR-3</taxon>
    </lineage>
</organism>
<sequence>MIKKAIIIGIVSFVIVFGLFYAQNMLGTGKKSDTSDILLRQWKEKAHLLAQIVSEGVSDEDEIVTGILLNNAKDNFKESKYITIITNDGTILADFDTTKVFETYTGPRVTGRVTRVTPRGQLIDIGAPVIFGDEKVGEVHIGLKSEAIYGEKEETPITKYLMFSGIAFVLMFLISIPLTKGGQRVAEVSTGLETLTEEAEKLKEAINNLRKEEEELTKGLDEKRKELQEIENQIKQKQEDMKSIDEEWQNIGEKRMQVEELRSELSKLTVELEDKKKELEEVKKALEEGKTAVSTAKSEEEALLDSVVSESNIDARIEEKKRQEVELTQRIVAKRREEIALSARVEAKRKELIELERKIEELKGKQQG</sequence>
<feature type="coiled-coil region" evidence="1">
    <location>
        <begin position="185"/>
        <end position="365"/>
    </location>
</feature>
<dbReference type="Gene3D" id="1.10.287.1490">
    <property type="match status" value="1"/>
</dbReference>
<dbReference type="AlphaFoldDB" id="A0A7C0Z921"/>
<keyword evidence="1" id="KW-0175">Coiled coil</keyword>
<reference evidence="3" key="1">
    <citation type="journal article" date="2020" name="mSystems">
        <title>Genome- and Community-Level Interaction Insights into Carbon Utilization and Element Cycling Functions of Hydrothermarchaeota in Hydrothermal Sediment.</title>
        <authorList>
            <person name="Zhou Z."/>
            <person name="Liu Y."/>
            <person name="Xu W."/>
            <person name="Pan J."/>
            <person name="Luo Z.H."/>
            <person name="Li M."/>
        </authorList>
    </citation>
    <scope>NUCLEOTIDE SEQUENCE [LARGE SCALE GENOMIC DNA]</scope>
    <source>
        <strain evidence="3">HyVt-102</strain>
    </source>
</reference>
<evidence type="ECO:0008006" key="4">
    <source>
        <dbReference type="Google" id="ProtNLM"/>
    </source>
</evidence>
<keyword evidence="2" id="KW-0472">Membrane</keyword>
<evidence type="ECO:0000313" key="3">
    <source>
        <dbReference type="EMBL" id="HDI82510.1"/>
    </source>
</evidence>
<feature type="transmembrane region" description="Helical" evidence="2">
    <location>
        <begin position="160"/>
        <end position="178"/>
    </location>
</feature>
<keyword evidence="2" id="KW-1133">Transmembrane helix</keyword>
<keyword evidence="2" id="KW-0812">Transmembrane</keyword>
<feature type="transmembrane region" description="Helical" evidence="2">
    <location>
        <begin position="6"/>
        <end position="22"/>
    </location>
</feature>
<gene>
    <name evidence="3" type="ORF">ENF18_01805</name>
</gene>